<dbReference type="InterPro" id="IPR019757">
    <property type="entry name" value="Pept_S26A_signal_pept_1_Lys-AS"/>
</dbReference>
<evidence type="ECO:0000259" key="9">
    <source>
        <dbReference type="Pfam" id="PF10502"/>
    </source>
</evidence>
<comment type="catalytic activity">
    <reaction evidence="1 7">
        <text>Cleavage of hydrophobic, N-terminal signal or leader sequences from secreted and periplasmic proteins.</text>
        <dbReference type="EC" id="3.4.21.89"/>
    </reaction>
</comment>
<evidence type="ECO:0000256" key="1">
    <source>
        <dbReference type="ARBA" id="ARBA00000677"/>
    </source>
</evidence>
<evidence type="ECO:0000256" key="7">
    <source>
        <dbReference type="RuleBase" id="RU003993"/>
    </source>
</evidence>
<dbReference type="CDD" id="cd06530">
    <property type="entry name" value="S26_SPase_I"/>
    <property type="match status" value="1"/>
</dbReference>
<sequence length="178" mass="20637">METRTKNEIVSWIKSLALAFILALICRHFIFEPVTVRGESMVPTFSNEQKLIVSKTSEIERFDMIVFHSPVEDQDYVKRIIGMPGDTVEMKDDVLYVNGKAYKEPYVNRDLVMEKVTADFTLQELLGQNIVPENSYFVMGDNRLRSYDSREFGFISEEAVVGEVKFRFYPFDESGFTK</sequence>
<evidence type="ECO:0000256" key="4">
    <source>
        <dbReference type="ARBA" id="ARBA00013208"/>
    </source>
</evidence>
<dbReference type="GO" id="GO:0009003">
    <property type="term" value="F:signal peptidase activity"/>
    <property type="evidence" value="ECO:0007669"/>
    <property type="project" value="UniProtKB-EC"/>
</dbReference>
<dbReference type="InterPro" id="IPR019756">
    <property type="entry name" value="Pept_S26A_signal_pept_1_Ser-AS"/>
</dbReference>
<comment type="subcellular location">
    <subcellularLocation>
        <location evidence="2">Cell membrane</location>
        <topology evidence="2">Single-pass type II membrane protein</topology>
    </subcellularLocation>
    <subcellularLocation>
        <location evidence="8">Membrane</location>
        <topology evidence="8">Single-pass type II membrane protein</topology>
    </subcellularLocation>
</comment>
<dbReference type="Pfam" id="PF10502">
    <property type="entry name" value="Peptidase_S26"/>
    <property type="match status" value="1"/>
</dbReference>
<dbReference type="InterPro" id="IPR019758">
    <property type="entry name" value="Pept_S26A_signal_pept_1_CS"/>
</dbReference>
<dbReference type="PROSITE" id="PS00501">
    <property type="entry name" value="SPASE_I_1"/>
    <property type="match status" value="1"/>
</dbReference>
<dbReference type="NCBIfam" id="TIGR02227">
    <property type="entry name" value="sigpep_I_bact"/>
    <property type="match status" value="1"/>
</dbReference>
<keyword evidence="6 7" id="KW-0378">Hydrolase</keyword>
<name>A0ABX8FCY6_9BACI</name>
<protein>
    <recommendedName>
        <fullName evidence="4 7">Signal peptidase I</fullName>
        <ecNumber evidence="4 7">3.4.21.89</ecNumber>
    </recommendedName>
</protein>
<dbReference type="PANTHER" id="PTHR43390">
    <property type="entry name" value="SIGNAL PEPTIDASE I"/>
    <property type="match status" value="1"/>
</dbReference>
<gene>
    <name evidence="10" type="primary">lepB</name>
    <name evidence="10" type="ORF">J1899_03685</name>
</gene>
<dbReference type="PROSITE" id="PS00760">
    <property type="entry name" value="SPASE_I_2"/>
    <property type="match status" value="1"/>
</dbReference>
<reference evidence="10 11" key="1">
    <citation type="submission" date="2021-03" db="EMBL/GenBank/DDBJ databases">
        <title>The first data on the complete genome of the tetrodotoxin-producing bacterium.</title>
        <authorList>
            <person name="Melnikova D.I."/>
            <person name="Nijland R."/>
            <person name="Magarlamov T.Y."/>
        </authorList>
    </citation>
    <scope>NUCLEOTIDE SEQUENCE [LARGE SCALE GENOMIC DNA]</scope>
    <source>
        <strain evidence="10 11">1839</strain>
    </source>
</reference>
<dbReference type="SUPFAM" id="SSF51306">
    <property type="entry name" value="LexA/Signal peptidase"/>
    <property type="match status" value="1"/>
</dbReference>
<dbReference type="EMBL" id="CP071709">
    <property type="protein sequence ID" value="QVY62219.1"/>
    <property type="molecule type" value="Genomic_DNA"/>
</dbReference>
<dbReference type="InterPro" id="IPR019533">
    <property type="entry name" value="Peptidase_S26"/>
</dbReference>
<keyword evidence="5 7" id="KW-0645">Protease</keyword>
<dbReference type="InterPro" id="IPR036286">
    <property type="entry name" value="LexA/Signal_pep-like_sf"/>
</dbReference>
<evidence type="ECO:0000256" key="2">
    <source>
        <dbReference type="ARBA" id="ARBA00004401"/>
    </source>
</evidence>
<keyword evidence="11" id="KW-1185">Reference proteome</keyword>
<organism evidence="10 11">
    <name type="scientific">Cytobacillus gottheilii</name>
    <dbReference type="NCBI Taxonomy" id="859144"/>
    <lineage>
        <taxon>Bacteria</taxon>
        <taxon>Bacillati</taxon>
        <taxon>Bacillota</taxon>
        <taxon>Bacilli</taxon>
        <taxon>Bacillales</taxon>
        <taxon>Bacillaceae</taxon>
        <taxon>Cytobacillus</taxon>
    </lineage>
</organism>
<proteinExistence type="inferred from homology"/>
<accession>A0ABX8FCY6</accession>
<dbReference type="InterPro" id="IPR000223">
    <property type="entry name" value="Pept_S26A_signal_pept_1"/>
</dbReference>
<feature type="domain" description="Peptidase S26" evidence="9">
    <location>
        <begin position="10"/>
        <end position="169"/>
    </location>
</feature>
<dbReference type="RefSeq" id="WP_066449884.1">
    <property type="nucleotide sequence ID" value="NZ_CANKUS010000014.1"/>
</dbReference>
<dbReference type="PROSITE" id="PS00761">
    <property type="entry name" value="SPASE_I_3"/>
    <property type="match status" value="1"/>
</dbReference>
<dbReference type="PANTHER" id="PTHR43390:SF1">
    <property type="entry name" value="CHLOROPLAST PROCESSING PEPTIDASE"/>
    <property type="match status" value="1"/>
</dbReference>
<evidence type="ECO:0000256" key="6">
    <source>
        <dbReference type="ARBA" id="ARBA00022801"/>
    </source>
</evidence>
<evidence type="ECO:0000256" key="8">
    <source>
        <dbReference type="RuleBase" id="RU362042"/>
    </source>
</evidence>
<evidence type="ECO:0000256" key="3">
    <source>
        <dbReference type="ARBA" id="ARBA00009370"/>
    </source>
</evidence>
<dbReference type="Proteomes" id="UP000679247">
    <property type="component" value="Chromosome"/>
</dbReference>
<comment type="similarity">
    <text evidence="3 8">Belongs to the peptidase S26 family.</text>
</comment>
<evidence type="ECO:0000256" key="5">
    <source>
        <dbReference type="ARBA" id="ARBA00022670"/>
    </source>
</evidence>
<dbReference type="Gene3D" id="2.10.109.10">
    <property type="entry name" value="Umud Fragment, subunit A"/>
    <property type="match status" value="1"/>
</dbReference>
<dbReference type="EC" id="3.4.21.89" evidence="4 7"/>
<evidence type="ECO:0000313" key="11">
    <source>
        <dbReference type="Proteomes" id="UP000679247"/>
    </source>
</evidence>
<evidence type="ECO:0000313" key="10">
    <source>
        <dbReference type="EMBL" id="QVY62219.1"/>
    </source>
</evidence>
<dbReference type="PRINTS" id="PR00727">
    <property type="entry name" value="LEADERPTASE"/>
</dbReference>